<protein>
    <submittedName>
        <fullName evidence="2">Uncharacterized protein</fullName>
    </submittedName>
</protein>
<dbReference type="HOGENOM" id="CLU_2639526_0_0_1"/>
<evidence type="ECO:0000313" key="2">
    <source>
        <dbReference type="EMBL" id="KIM52898.1"/>
    </source>
</evidence>
<proteinExistence type="predicted"/>
<evidence type="ECO:0000256" key="1">
    <source>
        <dbReference type="SAM" id="MobiDB-lite"/>
    </source>
</evidence>
<reference evidence="3" key="2">
    <citation type="submission" date="2015-01" db="EMBL/GenBank/DDBJ databases">
        <title>Evolutionary Origins and Diversification of the Mycorrhizal Mutualists.</title>
        <authorList>
            <consortium name="DOE Joint Genome Institute"/>
            <consortium name="Mycorrhizal Genomics Consortium"/>
            <person name="Kohler A."/>
            <person name="Kuo A."/>
            <person name="Nagy L.G."/>
            <person name="Floudas D."/>
            <person name="Copeland A."/>
            <person name="Barry K.W."/>
            <person name="Cichocki N."/>
            <person name="Veneault-Fourrey C."/>
            <person name="LaButti K."/>
            <person name="Lindquist E.A."/>
            <person name="Lipzen A."/>
            <person name="Lundell T."/>
            <person name="Morin E."/>
            <person name="Murat C."/>
            <person name="Riley R."/>
            <person name="Ohm R."/>
            <person name="Sun H."/>
            <person name="Tunlid A."/>
            <person name="Henrissat B."/>
            <person name="Grigoriev I.V."/>
            <person name="Hibbett D.S."/>
            <person name="Martin F."/>
        </authorList>
    </citation>
    <scope>NUCLEOTIDE SEQUENCE [LARGE SCALE GENOMIC DNA]</scope>
    <source>
        <strain evidence="3">Foug A</strain>
    </source>
</reference>
<dbReference type="AlphaFoldDB" id="A0A0C2YT97"/>
<feature type="region of interest" description="Disordered" evidence="1">
    <location>
        <begin position="48"/>
        <end position="77"/>
    </location>
</feature>
<reference evidence="2 3" key="1">
    <citation type="submission" date="2014-04" db="EMBL/GenBank/DDBJ databases">
        <authorList>
            <consortium name="DOE Joint Genome Institute"/>
            <person name="Kuo A."/>
            <person name="Kohler A."/>
            <person name="Nagy L.G."/>
            <person name="Floudas D."/>
            <person name="Copeland A."/>
            <person name="Barry K.W."/>
            <person name="Cichocki N."/>
            <person name="Veneault-Fourrey C."/>
            <person name="LaButti K."/>
            <person name="Lindquist E.A."/>
            <person name="Lipzen A."/>
            <person name="Lundell T."/>
            <person name="Morin E."/>
            <person name="Murat C."/>
            <person name="Sun H."/>
            <person name="Tunlid A."/>
            <person name="Henrissat B."/>
            <person name="Grigoriev I.V."/>
            <person name="Hibbett D.S."/>
            <person name="Martin F."/>
            <person name="Nordberg H.P."/>
            <person name="Cantor M.N."/>
            <person name="Hua S.X."/>
        </authorList>
    </citation>
    <scope>NUCLEOTIDE SEQUENCE [LARGE SCALE GENOMIC DNA]</scope>
    <source>
        <strain evidence="2 3">Foug A</strain>
    </source>
</reference>
<dbReference type="Proteomes" id="UP000053989">
    <property type="component" value="Unassembled WGS sequence"/>
</dbReference>
<name>A0A0C2YT97_9AGAM</name>
<dbReference type="InParanoid" id="A0A0C2YT97"/>
<evidence type="ECO:0000313" key="3">
    <source>
        <dbReference type="Proteomes" id="UP000053989"/>
    </source>
</evidence>
<dbReference type="EMBL" id="KN822196">
    <property type="protein sequence ID" value="KIM52898.1"/>
    <property type="molecule type" value="Genomic_DNA"/>
</dbReference>
<accession>A0A0C2YT97</accession>
<organism evidence="2 3">
    <name type="scientific">Scleroderma citrinum Foug A</name>
    <dbReference type="NCBI Taxonomy" id="1036808"/>
    <lineage>
        <taxon>Eukaryota</taxon>
        <taxon>Fungi</taxon>
        <taxon>Dikarya</taxon>
        <taxon>Basidiomycota</taxon>
        <taxon>Agaricomycotina</taxon>
        <taxon>Agaricomycetes</taxon>
        <taxon>Agaricomycetidae</taxon>
        <taxon>Boletales</taxon>
        <taxon>Sclerodermatineae</taxon>
        <taxon>Sclerodermataceae</taxon>
        <taxon>Scleroderma</taxon>
    </lineage>
</organism>
<feature type="compositionally biased region" description="Polar residues" evidence="1">
    <location>
        <begin position="68"/>
        <end position="77"/>
    </location>
</feature>
<gene>
    <name evidence="2" type="ORF">SCLCIDRAFT_1223403</name>
</gene>
<keyword evidence="3" id="KW-1185">Reference proteome</keyword>
<sequence>MYVTTERPIEHSTPISVQRIMTSYLHRFQRANFGPQPWLSLVPDASVGGMHASRRRRQKRGRTTSSTVRKFSYTSSV</sequence>
<feature type="compositionally biased region" description="Basic residues" evidence="1">
    <location>
        <begin position="52"/>
        <end position="62"/>
    </location>
</feature>